<name>A0A9Q0XLJ3_9SAUR</name>
<dbReference type="FunFam" id="3.30.160.60:FF:000446">
    <property type="entry name" value="Zinc finger protein"/>
    <property type="match status" value="1"/>
</dbReference>
<dbReference type="OrthoDB" id="202234at2759"/>
<keyword evidence="13" id="KW-0012">Acyltransferase</keyword>
<proteinExistence type="predicted"/>
<dbReference type="SUPFAM" id="SSF57667">
    <property type="entry name" value="beta-beta-alpha zinc fingers"/>
    <property type="match status" value="2"/>
</dbReference>
<keyword evidence="12" id="KW-0539">Nucleus</keyword>
<feature type="compositionally biased region" description="Low complexity" evidence="15">
    <location>
        <begin position="1"/>
        <end position="12"/>
    </location>
</feature>
<dbReference type="Pfam" id="PF01553">
    <property type="entry name" value="Acyltransferase"/>
    <property type="match status" value="1"/>
</dbReference>
<comment type="pathway">
    <text evidence="2">Phospholipid metabolism; CDP-diacylglycerol biosynthesis; CDP-diacylglycerol from sn-glycerol 3-phosphate: step 2/3.</text>
</comment>
<dbReference type="CDD" id="cd07989">
    <property type="entry name" value="LPLAT_AGPAT-like"/>
    <property type="match status" value="1"/>
</dbReference>
<sequence length="488" mass="53807">MAPSSGSPSRRPSSPDEGDARASQGQLDLQEERLPQRPPTCQLEEKNSKKLQAATALLAPAGHNCPDCGKYFGHRTALSKHRKTHSGERPYPCSACGKRFSRSSNLAQHQRTHTGERPFSCSGCGKRFTQRSDLERHQRVHTGERPYTCAQCGRGFTQGVIFPLLLSPSKKVYADFEPVWIPVTPNLITSTCIISAGYTGFDTFILGCVPLLLCCNLSAVKIPQRPAVVTVVVCPALVLPGRNATNLRIARSFMLPLKYILGIKLKIQGATHLNLKGPYILVSNHQSDLDLLGILQILPERCTLVTKKTILYFFTIDICAWLRRCIFADCKNRGASTEIMSVPAADSLLQDKLRIWIFPEGGGSCDSPIQPFNHGAFHLAVKAQVPIIPVVMSSYQPFFSKKLKRFTTGEVTIQILPPVKTEGMSPANVPELTDHVRESMLATFHAISEAKQANQSGYEILRILEISLPCILSLCLFILGIYITIPMV</sequence>
<dbReference type="InterPro" id="IPR013087">
    <property type="entry name" value="Znf_C2H2_type"/>
</dbReference>
<organism evidence="18 19">
    <name type="scientific">Phrynocephalus forsythii</name>
    <dbReference type="NCBI Taxonomy" id="171643"/>
    <lineage>
        <taxon>Eukaryota</taxon>
        <taxon>Metazoa</taxon>
        <taxon>Chordata</taxon>
        <taxon>Craniata</taxon>
        <taxon>Vertebrata</taxon>
        <taxon>Euteleostomi</taxon>
        <taxon>Lepidosauria</taxon>
        <taxon>Squamata</taxon>
        <taxon>Bifurcata</taxon>
        <taxon>Unidentata</taxon>
        <taxon>Episquamata</taxon>
        <taxon>Toxicofera</taxon>
        <taxon>Iguania</taxon>
        <taxon>Acrodonta</taxon>
        <taxon>Agamidae</taxon>
        <taxon>Agaminae</taxon>
        <taxon>Phrynocephalus</taxon>
    </lineage>
</organism>
<keyword evidence="16" id="KW-1133">Transmembrane helix</keyword>
<evidence type="ECO:0000256" key="3">
    <source>
        <dbReference type="ARBA" id="ARBA00013211"/>
    </source>
</evidence>
<dbReference type="Pfam" id="PF00096">
    <property type="entry name" value="zf-C2H2"/>
    <property type="match status" value="3"/>
</dbReference>
<dbReference type="PROSITE" id="PS50157">
    <property type="entry name" value="ZINC_FINGER_C2H2_2"/>
    <property type="match status" value="3"/>
</dbReference>
<dbReference type="Gene3D" id="3.30.160.60">
    <property type="entry name" value="Classic Zinc Finger"/>
    <property type="match status" value="4"/>
</dbReference>
<keyword evidence="6" id="KW-0677">Repeat</keyword>
<feature type="domain" description="C2H2-type" evidence="17">
    <location>
        <begin position="119"/>
        <end position="146"/>
    </location>
</feature>
<dbReference type="GO" id="GO:0005634">
    <property type="term" value="C:nucleus"/>
    <property type="evidence" value="ECO:0007669"/>
    <property type="project" value="UniProtKB-SubCell"/>
</dbReference>
<feature type="transmembrane region" description="Helical" evidence="16">
    <location>
        <begin position="466"/>
        <end position="485"/>
    </location>
</feature>
<feature type="domain" description="C2H2-type" evidence="17">
    <location>
        <begin position="63"/>
        <end position="90"/>
    </location>
</feature>
<dbReference type="GO" id="GO:0006654">
    <property type="term" value="P:phosphatidic acid biosynthetic process"/>
    <property type="evidence" value="ECO:0007669"/>
    <property type="project" value="TreeGrafter"/>
</dbReference>
<keyword evidence="11" id="KW-0804">Transcription</keyword>
<keyword evidence="4" id="KW-0808">Transferase</keyword>
<dbReference type="GO" id="GO:0008270">
    <property type="term" value="F:zinc ion binding"/>
    <property type="evidence" value="ECO:0007669"/>
    <property type="project" value="UniProtKB-KW"/>
</dbReference>
<dbReference type="SUPFAM" id="SSF69593">
    <property type="entry name" value="Glycerol-3-phosphate (1)-acyltransferase"/>
    <property type="match status" value="1"/>
</dbReference>
<evidence type="ECO:0000256" key="14">
    <source>
        <dbReference type="PROSITE-ProRule" id="PRU00042"/>
    </source>
</evidence>
<keyword evidence="10" id="KW-0238">DNA-binding</keyword>
<evidence type="ECO:0000256" key="6">
    <source>
        <dbReference type="ARBA" id="ARBA00022737"/>
    </source>
</evidence>
<comment type="caution">
    <text evidence="18">The sequence shown here is derived from an EMBL/GenBank/DDBJ whole genome shotgun (WGS) entry which is preliminary data.</text>
</comment>
<evidence type="ECO:0000256" key="12">
    <source>
        <dbReference type="ARBA" id="ARBA00023242"/>
    </source>
</evidence>
<dbReference type="FunFam" id="3.30.160.60:FF:001155">
    <property type="entry name" value="Zinc finger 30C"/>
    <property type="match status" value="1"/>
</dbReference>
<dbReference type="InterPro" id="IPR036236">
    <property type="entry name" value="Znf_C2H2_sf"/>
</dbReference>
<dbReference type="Proteomes" id="UP001142489">
    <property type="component" value="Unassembled WGS sequence"/>
</dbReference>
<dbReference type="GO" id="GO:0003677">
    <property type="term" value="F:DNA binding"/>
    <property type="evidence" value="ECO:0007669"/>
    <property type="project" value="UniProtKB-KW"/>
</dbReference>
<evidence type="ECO:0000256" key="8">
    <source>
        <dbReference type="ARBA" id="ARBA00022833"/>
    </source>
</evidence>
<evidence type="ECO:0000313" key="18">
    <source>
        <dbReference type="EMBL" id="KAJ7317185.1"/>
    </source>
</evidence>
<feature type="region of interest" description="Disordered" evidence="15">
    <location>
        <begin position="1"/>
        <end position="48"/>
    </location>
</feature>
<keyword evidence="5" id="KW-0479">Metal-binding</keyword>
<dbReference type="AlphaFoldDB" id="A0A9Q0XLJ3"/>
<keyword evidence="19" id="KW-1185">Reference proteome</keyword>
<dbReference type="EC" id="2.3.1.51" evidence="3"/>
<evidence type="ECO:0000256" key="13">
    <source>
        <dbReference type="ARBA" id="ARBA00023315"/>
    </source>
</evidence>
<evidence type="ECO:0000256" key="5">
    <source>
        <dbReference type="ARBA" id="ARBA00022723"/>
    </source>
</evidence>
<keyword evidence="7 14" id="KW-0863">Zinc-finger</keyword>
<keyword evidence="9" id="KW-0805">Transcription regulation</keyword>
<evidence type="ECO:0000259" key="17">
    <source>
        <dbReference type="PROSITE" id="PS50157"/>
    </source>
</evidence>
<evidence type="ECO:0000256" key="1">
    <source>
        <dbReference type="ARBA" id="ARBA00004123"/>
    </source>
</evidence>
<feature type="domain" description="C2H2-type" evidence="17">
    <location>
        <begin position="91"/>
        <end position="118"/>
    </location>
</feature>
<reference evidence="18" key="1">
    <citation type="journal article" date="2023" name="DNA Res.">
        <title>Chromosome-level genome assembly of Phrynocephalus forsythii using third-generation DNA sequencing and Hi-C analysis.</title>
        <authorList>
            <person name="Qi Y."/>
            <person name="Zhao W."/>
            <person name="Zhao Y."/>
            <person name="Niu C."/>
            <person name="Cao S."/>
            <person name="Zhang Y."/>
        </authorList>
    </citation>
    <scope>NUCLEOTIDE SEQUENCE</scope>
    <source>
        <tissue evidence="18">Muscle</tissue>
    </source>
</reference>
<gene>
    <name evidence="18" type="ORF">JRQ81_003347</name>
</gene>
<dbReference type="SMART" id="SM00563">
    <property type="entry name" value="PlsC"/>
    <property type="match status" value="1"/>
</dbReference>
<protein>
    <recommendedName>
        <fullName evidence="3">1-acylglycerol-3-phosphate O-acyltransferase</fullName>
        <ecNumber evidence="3">2.3.1.51</ecNumber>
    </recommendedName>
</protein>
<keyword evidence="16" id="KW-0812">Transmembrane</keyword>
<evidence type="ECO:0000256" key="16">
    <source>
        <dbReference type="SAM" id="Phobius"/>
    </source>
</evidence>
<evidence type="ECO:0000256" key="4">
    <source>
        <dbReference type="ARBA" id="ARBA00022679"/>
    </source>
</evidence>
<evidence type="ECO:0000256" key="15">
    <source>
        <dbReference type="SAM" id="MobiDB-lite"/>
    </source>
</evidence>
<evidence type="ECO:0000256" key="2">
    <source>
        <dbReference type="ARBA" id="ARBA00004728"/>
    </source>
</evidence>
<dbReference type="PANTHER" id="PTHR10434:SF65">
    <property type="entry name" value="1-ACYL-SN-GLYCEROL-3-PHOSPHATE ACYLTRANSFERASE ALPHA"/>
    <property type="match status" value="1"/>
</dbReference>
<dbReference type="PANTHER" id="PTHR10434">
    <property type="entry name" value="1-ACYL-SN-GLYCEROL-3-PHOSPHATE ACYLTRANSFERASE"/>
    <property type="match status" value="1"/>
</dbReference>
<evidence type="ECO:0000313" key="19">
    <source>
        <dbReference type="Proteomes" id="UP001142489"/>
    </source>
</evidence>
<comment type="subcellular location">
    <subcellularLocation>
        <location evidence="1">Nucleus</location>
    </subcellularLocation>
</comment>
<dbReference type="SMART" id="SM00355">
    <property type="entry name" value="ZnF_C2H2"/>
    <property type="match status" value="3"/>
</dbReference>
<dbReference type="GO" id="GO:0005783">
    <property type="term" value="C:endoplasmic reticulum"/>
    <property type="evidence" value="ECO:0007669"/>
    <property type="project" value="TreeGrafter"/>
</dbReference>
<evidence type="ECO:0000256" key="7">
    <source>
        <dbReference type="ARBA" id="ARBA00022771"/>
    </source>
</evidence>
<keyword evidence="8" id="KW-0862">Zinc</keyword>
<evidence type="ECO:0000256" key="9">
    <source>
        <dbReference type="ARBA" id="ARBA00023015"/>
    </source>
</evidence>
<keyword evidence="16" id="KW-0472">Membrane</keyword>
<evidence type="ECO:0000256" key="10">
    <source>
        <dbReference type="ARBA" id="ARBA00023125"/>
    </source>
</evidence>
<dbReference type="GO" id="GO:0003841">
    <property type="term" value="F:1-acylglycerol-3-phosphate O-acyltransferase activity"/>
    <property type="evidence" value="ECO:0007669"/>
    <property type="project" value="UniProtKB-EC"/>
</dbReference>
<dbReference type="PROSITE" id="PS00028">
    <property type="entry name" value="ZINC_FINGER_C2H2_1"/>
    <property type="match status" value="3"/>
</dbReference>
<dbReference type="InterPro" id="IPR002123">
    <property type="entry name" value="Plipid/glycerol_acylTrfase"/>
</dbReference>
<dbReference type="EMBL" id="JAPFRF010000011">
    <property type="protein sequence ID" value="KAJ7317185.1"/>
    <property type="molecule type" value="Genomic_DNA"/>
</dbReference>
<dbReference type="FunFam" id="3.30.160.60:FF:002716">
    <property type="entry name" value="Zinc finger protein 212"/>
    <property type="match status" value="1"/>
</dbReference>
<evidence type="ECO:0000256" key="11">
    <source>
        <dbReference type="ARBA" id="ARBA00023163"/>
    </source>
</evidence>
<accession>A0A9Q0XLJ3</accession>